<dbReference type="InterPro" id="IPR017476">
    <property type="entry name" value="UDP-Glc/GDP-Man"/>
</dbReference>
<dbReference type="SUPFAM" id="SSF48179">
    <property type="entry name" value="6-phosphogluconate dehydrogenase C-terminal domain-like"/>
    <property type="match status" value="1"/>
</dbReference>
<evidence type="ECO:0000313" key="12">
    <source>
        <dbReference type="EMBL" id="HIJ99471.1"/>
    </source>
</evidence>
<dbReference type="Pfam" id="PF00984">
    <property type="entry name" value="UDPG_MGDP_dh"/>
    <property type="match status" value="1"/>
</dbReference>
<dbReference type="PIRSF" id="PIRSF500134">
    <property type="entry name" value="UDPglc_DH_bac"/>
    <property type="match status" value="1"/>
</dbReference>
<dbReference type="Pfam" id="PF03721">
    <property type="entry name" value="UDPG_MGDP_dh_N"/>
    <property type="match status" value="1"/>
</dbReference>
<feature type="binding site" evidence="9">
    <location>
        <position position="322"/>
    </location>
    <ligand>
        <name>substrate</name>
    </ligand>
</feature>
<evidence type="ECO:0000313" key="13">
    <source>
        <dbReference type="Proteomes" id="UP000604391"/>
    </source>
</evidence>
<feature type="binding site" evidence="9">
    <location>
        <position position="210"/>
    </location>
    <ligand>
        <name>substrate</name>
    </ligand>
</feature>
<dbReference type="InterPro" id="IPR014026">
    <property type="entry name" value="UDP-Glc/GDP-Man_DH_dimer"/>
</dbReference>
<evidence type="ECO:0000256" key="2">
    <source>
        <dbReference type="ARBA" id="ARBA00006601"/>
    </source>
</evidence>
<evidence type="ECO:0000256" key="6">
    <source>
        <dbReference type="ARBA" id="ARBA00047473"/>
    </source>
</evidence>
<evidence type="ECO:0000256" key="8">
    <source>
        <dbReference type="PIRSR" id="PIRSR500134-1"/>
    </source>
</evidence>
<feature type="binding site" evidence="9">
    <location>
        <begin position="255"/>
        <end position="259"/>
    </location>
    <ligand>
        <name>substrate</name>
    </ligand>
</feature>
<feature type="binding site" evidence="10">
    <location>
        <position position="35"/>
    </location>
    <ligand>
        <name>NAD(+)</name>
        <dbReference type="ChEBI" id="CHEBI:57540"/>
    </ligand>
</feature>
<evidence type="ECO:0000256" key="9">
    <source>
        <dbReference type="PIRSR" id="PIRSR500134-2"/>
    </source>
</evidence>
<dbReference type="InterPro" id="IPR001732">
    <property type="entry name" value="UDP-Glc/GDP-Man_DH_N"/>
</dbReference>
<dbReference type="InterPro" id="IPR008927">
    <property type="entry name" value="6-PGluconate_DH-like_C_sf"/>
</dbReference>
<dbReference type="InterPro" id="IPR036291">
    <property type="entry name" value="NAD(P)-bd_dom_sf"/>
</dbReference>
<comment type="similarity">
    <text evidence="2 7">Belongs to the UDP-glucose/GDP-mannose dehydrogenase family.</text>
</comment>
<reference evidence="12 13" key="1">
    <citation type="journal article" name="Nat. Commun.">
        <title>Undinarchaeota illuminate DPANN phylogeny and the impact of gene transfer on archaeal evolution.</title>
        <authorList>
            <person name="Dombrowski N."/>
            <person name="Williams T.A."/>
            <person name="Sun J."/>
            <person name="Woodcroft B.J."/>
            <person name="Lee J.H."/>
            <person name="Minh B.Q."/>
            <person name="Rinke C."/>
            <person name="Spang A."/>
        </authorList>
    </citation>
    <scope>NUCLEOTIDE SEQUENCE [LARGE SCALE GENOMIC DNA]</scope>
    <source>
        <strain evidence="12">MAG_bin17</strain>
    </source>
</reference>
<evidence type="ECO:0000256" key="1">
    <source>
        <dbReference type="ARBA" id="ARBA00004701"/>
    </source>
</evidence>
<dbReference type="GO" id="GO:0051287">
    <property type="term" value="F:NAD binding"/>
    <property type="evidence" value="ECO:0007669"/>
    <property type="project" value="InterPro"/>
</dbReference>
<dbReference type="PANTHER" id="PTHR43750">
    <property type="entry name" value="UDP-GLUCOSE 6-DEHYDROGENASE TUAD"/>
    <property type="match status" value="1"/>
</dbReference>
<dbReference type="InterPro" id="IPR036220">
    <property type="entry name" value="UDP-Glc/GDP-Man_DH_C_sf"/>
</dbReference>
<evidence type="ECO:0000259" key="11">
    <source>
        <dbReference type="SMART" id="SM00984"/>
    </source>
</evidence>
<evidence type="ECO:0000256" key="10">
    <source>
        <dbReference type="PIRSR" id="PIRSR500134-3"/>
    </source>
</evidence>
<comment type="catalytic activity">
    <reaction evidence="6 7">
        <text>UDP-alpha-D-glucose + 2 NAD(+) + H2O = UDP-alpha-D-glucuronate + 2 NADH + 3 H(+)</text>
        <dbReference type="Rhea" id="RHEA:23596"/>
        <dbReference type="ChEBI" id="CHEBI:15377"/>
        <dbReference type="ChEBI" id="CHEBI:15378"/>
        <dbReference type="ChEBI" id="CHEBI:57540"/>
        <dbReference type="ChEBI" id="CHEBI:57945"/>
        <dbReference type="ChEBI" id="CHEBI:58052"/>
        <dbReference type="ChEBI" id="CHEBI:58885"/>
        <dbReference type="EC" id="1.1.1.22"/>
    </reaction>
</comment>
<sequence length="412" mass="44435">MKVSVIGTGYVGLISGVGYASQGHDVICVDVLEEKVAKINAGEPPIHEAGLPERLRQVLDKGNFKATTDITDAIENSDICFISVGTPSAADGSIDLKYIEQASKDLGTALKNKDSYFTIVVKSTVTPGTTEGTVIKNVEAASGKKAGQDFGVCMNPEFLREGKAIEDFDNPDRIVIGRLDEKSSEALKALNKAFTCPVLETPLSTAEMIKYVSNAFLAVKISYANEVAEFCKKIGADPYEVFKGVGMDKRINPAFFNSGLGWGGSCFPKDTKEFAAAAKREGANPRIVDAAIETNKILPSKIVELAGDVSGKTVAVLGLAFKAGTDDVRESQAVEVIKLLNEKGAKIQAYDPEASEVEGLEREETMEKALEGAEICLVLTEWPEFENIPFSGKIIDGRNIVENRENYEGLFW</sequence>
<dbReference type="SUPFAM" id="SSF51735">
    <property type="entry name" value="NAD(P)-binding Rossmann-fold domains"/>
    <property type="match status" value="1"/>
</dbReference>
<evidence type="ECO:0000256" key="5">
    <source>
        <dbReference type="ARBA" id="ARBA00023027"/>
    </source>
</evidence>
<keyword evidence="13" id="KW-1185">Reference proteome</keyword>
<dbReference type="Pfam" id="PF03720">
    <property type="entry name" value="UDPG_MGDP_dh_C"/>
    <property type="match status" value="1"/>
</dbReference>
<dbReference type="PANTHER" id="PTHR43750:SF3">
    <property type="entry name" value="UDP-GLUCOSE 6-DEHYDROGENASE TUAD"/>
    <property type="match status" value="1"/>
</dbReference>
<evidence type="ECO:0000256" key="7">
    <source>
        <dbReference type="PIRNR" id="PIRNR000124"/>
    </source>
</evidence>
<dbReference type="Gene3D" id="3.40.50.720">
    <property type="entry name" value="NAD(P)-binding Rossmann-like Domain"/>
    <property type="match status" value="2"/>
</dbReference>
<dbReference type="PIRSF" id="PIRSF000124">
    <property type="entry name" value="UDPglc_GDPman_dh"/>
    <property type="match status" value="1"/>
</dbReference>
<feature type="domain" description="UDP-glucose/GDP-mannose dehydrogenase C-terminal" evidence="11">
    <location>
        <begin position="315"/>
        <end position="403"/>
    </location>
</feature>
<proteinExistence type="inferred from homology"/>
<dbReference type="GO" id="GO:0003979">
    <property type="term" value="F:UDP-glucose 6-dehydrogenase activity"/>
    <property type="evidence" value="ECO:0007669"/>
    <property type="project" value="UniProtKB-EC"/>
</dbReference>
<feature type="active site" description="Nucleophile" evidence="8">
    <location>
        <position position="266"/>
    </location>
</feature>
<feature type="binding site" evidence="10">
    <location>
        <position position="30"/>
    </location>
    <ligand>
        <name>NAD(+)</name>
        <dbReference type="ChEBI" id="CHEBI:57540"/>
    </ligand>
</feature>
<feature type="binding site" evidence="10">
    <location>
        <position position="124"/>
    </location>
    <ligand>
        <name>NAD(+)</name>
        <dbReference type="ChEBI" id="CHEBI:57540"/>
    </ligand>
</feature>
<dbReference type="Gene3D" id="1.20.5.100">
    <property type="entry name" value="Cytochrome c1, transmembrane anchor, C-terminal"/>
    <property type="match status" value="1"/>
</dbReference>
<dbReference type="GO" id="GO:0000271">
    <property type="term" value="P:polysaccharide biosynthetic process"/>
    <property type="evidence" value="ECO:0007669"/>
    <property type="project" value="InterPro"/>
</dbReference>
<gene>
    <name evidence="12" type="ORF">H1011_01445</name>
</gene>
<accession>A0A832V1T4</accession>
<keyword evidence="5 7" id="KW-0520">NAD</keyword>
<dbReference type="NCBIfam" id="TIGR03026">
    <property type="entry name" value="NDP-sugDHase"/>
    <property type="match status" value="1"/>
</dbReference>
<feature type="binding site" evidence="10">
    <location>
        <position position="86"/>
    </location>
    <ligand>
        <name>NAD(+)</name>
        <dbReference type="ChEBI" id="CHEBI:57540"/>
    </ligand>
</feature>
<keyword evidence="4 7" id="KW-0560">Oxidoreductase</keyword>
<comment type="pathway">
    <text evidence="1">Nucleotide-sugar biosynthesis; UDP-alpha-D-glucuronate biosynthesis; UDP-alpha-D-glucuronate from UDP-alpha-D-glucose: step 1/1.</text>
</comment>
<name>A0A832V1T4_9ARCH</name>
<dbReference type="EC" id="1.1.1.22" evidence="3 7"/>
<dbReference type="EMBL" id="DVAD01000007">
    <property type="protein sequence ID" value="HIJ99471.1"/>
    <property type="molecule type" value="Genomic_DNA"/>
</dbReference>
<dbReference type="SUPFAM" id="SSF52413">
    <property type="entry name" value="UDP-glucose/GDP-mannose dehydrogenase C-terminal domain"/>
    <property type="match status" value="1"/>
</dbReference>
<dbReference type="SMART" id="SM00984">
    <property type="entry name" value="UDPG_MGDP_dh_C"/>
    <property type="match status" value="1"/>
</dbReference>
<dbReference type="GO" id="GO:0006065">
    <property type="term" value="P:UDP-glucuronate biosynthetic process"/>
    <property type="evidence" value="ECO:0007669"/>
    <property type="project" value="UniProtKB-UniPathway"/>
</dbReference>
<evidence type="ECO:0000256" key="3">
    <source>
        <dbReference type="ARBA" id="ARBA00012954"/>
    </source>
</evidence>
<dbReference type="AlphaFoldDB" id="A0A832V1T4"/>
<comment type="caution">
    <text evidence="12">The sequence shown here is derived from an EMBL/GenBank/DDBJ whole genome shotgun (WGS) entry which is preliminary data.</text>
</comment>
<protein>
    <recommendedName>
        <fullName evidence="3 7">UDP-glucose 6-dehydrogenase</fullName>
        <ecNumber evidence="3 7">1.1.1.22</ecNumber>
    </recommendedName>
</protein>
<dbReference type="Proteomes" id="UP000604391">
    <property type="component" value="Unassembled WGS sequence"/>
</dbReference>
<feature type="binding site" evidence="9">
    <location>
        <begin position="158"/>
        <end position="161"/>
    </location>
    <ligand>
        <name>substrate</name>
    </ligand>
</feature>
<feature type="binding site" evidence="9">
    <location>
        <position position="263"/>
    </location>
    <ligand>
        <name>substrate</name>
    </ligand>
</feature>
<dbReference type="InterPro" id="IPR014027">
    <property type="entry name" value="UDP-Glc/GDP-Man_DH_C"/>
</dbReference>
<evidence type="ECO:0000256" key="4">
    <source>
        <dbReference type="ARBA" id="ARBA00023002"/>
    </source>
</evidence>
<feature type="binding site" evidence="10">
    <location>
        <position position="161"/>
    </location>
    <ligand>
        <name>NAD(+)</name>
        <dbReference type="ChEBI" id="CHEBI:57540"/>
    </ligand>
</feature>
<feature type="binding site" evidence="10">
    <location>
        <position position="329"/>
    </location>
    <ligand>
        <name>NAD(+)</name>
        <dbReference type="ChEBI" id="CHEBI:57540"/>
    </ligand>
</feature>
<dbReference type="UniPathway" id="UPA00038">
    <property type="reaction ID" value="UER00491"/>
</dbReference>
<feature type="binding site" evidence="10">
    <location>
        <position position="269"/>
    </location>
    <ligand>
        <name>NAD(+)</name>
        <dbReference type="ChEBI" id="CHEBI:57540"/>
    </ligand>
</feature>
<organism evidence="12 13">
    <name type="scientific">Candidatus Undinarchaeum marinum</name>
    <dbReference type="NCBI Taxonomy" id="2756141"/>
    <lineage>
        <taxon>Archaea</taxon>
        <taxon>Candidatus Undinarchaeota</taxon>
        <taxon>Candidatus Undinarchaeia</taxon>
        <taxon>Candidatus Undinarchaeales</taxon>
        <taxon>Candidatus Undinarchaeaceae</taxon>
        <taxon>Candidatus Undinarchaeum</taxon>
    </lineage>
</organism>
<dbReference type="InterPro" id="IPR028357">
    <property type="entry name" value="UDPglc_DH_bac"/>
</dbReference>